<feature type="transmembrane region" description="Helical" evidence="7">
    <location>
        <begin position="280"/>
        <end position="300"/>
    </location>
</feature>
<dbReference type="GO" id="GO:0015297">
    <property type="term" value="F:antiporter activity"/>
    <property type="evidence" value="ECO:0007669"/>
    <property type="project" value="InterPro"/>
</dbReference>
<evidence type="ECO:0000313" key="9">
    <source>
        <dbReference type="Proteomes" id="UP001139319"/>
    </source>
</evidence>
<dbReference type="PIRSF" id="PIRSF006603">
    <property type="entry name" value="DinF"/>
    <property type="match status" value="1"/>
</dbReference>
<dbReference type="Pfam" id="PF01554">
    <property type="entry name" value="MatE"/>
    <property type="match status" value="2"/>
</dbReference>
<dbReference type="PANTHER" id="PTHR43549:SF3">
    <property type="entry name" value="MULTIDRUG RESISTANCE PROTEIN YPNP-RELATED"/>
    <property type="match status" value="1"/>
</dbReference>
<dbReference type="GO" id="GO:0005886">
    <property type="term" value="C:plasma membrane"/>
    <property type="evidence" value="ECO:0007669"/>
    <property type="project" value="UniProtKB-SubCell"/>
</dbReference>
<sequence>MPPLHATMTEGRVSAQLRALALPMVWGLLATMSFNVVDTFFVAQLGNKPLAAMSFTFPVVMVLTSIGIGLGAGTSSAVARSVGAGAAHQAQRLATDAVTLTLFISVTVCAIGWFTINPLFTLLGASAELLPFIHQYMSIWYFSAPCLLVPMVALASLRAMGLSRIQGSLMGAAAVFNALLDPLLIFGLWGFPRLELAGAAWATLITRGLTLLVALYILRARVGLLTSPFASRSAIAESWRSIVHVGLPAMASNIIIPLASGIVVMMVARYGTDAVAGMGIAVRIEPLALIAFYALSGVVGPFFGQNHSAGLTSRLIQAQKVLTGFCLGFGALLTLILWLLGGPIVQLFTDHTEVATVAMLYLSIVPFSYGAYGLVMSVNAAFNGLGNPWPAMLLSVSRVLLLFLPLAWALQQLWGLNGLFIATALTNIVVGGWAWWWLQGRVRKG</sequence>
<dbReference type="InterPro" id="IPR052031">
    <property type="entry name" value="Membrane_Transporter-Flippase"/>
</dbReference>
<comment type="subcellular location">
    <subcellularLocation>
        <location evidence="1">Cell inner membrane</location>
        <topology evidence="1">Multi-pass membrane protein</topology>
    </subcellularLocation>
</comment>
<name>A0A9X2HZ05_9GAMM</name>
<evidence type="ECO:0000256" key="2">
    <source>
        <dbReference type="ARBA" id="ARBA00022448"/>
    </source>
</evidence>
<feature type="transmembrane region" description="Helical" evidence="7">
    <location>
        <begin position="197"/>
        <end position="218"/>
    </location>
</feature>
<keyword evidence="9" id="KW-1185">Reference proteome</keyword>
<keyword evidence="5 7" id="KW-1133">Transmembrane helix</keyword>
<evidence type="ECO:0000256" key="5">
    <source>
        <dbReference type="ARBA" id="ARBA00022989"/>
    </source>
</evidence>
<proteinExistence type="predicted"/>
<dbReference type="PANTHER" id="PTHR43549">
    <property type="entry name" value="MULTIDRUG RESISTANCE PROTEIN YPNP-RELATED"/>
    <property type="match status" value="1"/>
</dbReference>
<evidence type="ECO:0000313" key="8">
    <source>
        <dbReference type="EMBL" id="MCP8900304.1"/>
    </source>
</evidence>
<dbReference type="AlphaFoldDB" id="A0A9X2HZ05"/>
<feature type="transmembrane region" description="Helical" evidence="7">
    <location>
        <begin position="321"/>
        <end position="340"/>
    </location>
</feature>
<evidence type="ECO:0000256" key="3">
    <source>
        <dbReference type="ARBA" id="ARBA00022475"/>
    </source>
</evidence>
<evidence type="ECO:0000256" key="1">
    <source>
        <dbReference type="ARBA" id="ARBA00004429"/>
    </source>
</evidence>
<keyword evidence="3" id="KW-1003">Cell membrane</keyword>
<organism evidence="8 9">
    <name type="scientific">Gilvimarinus xylanilyticus</name>
    <dbReference type="NCBI Taxonomy" id="2944139"/>
    <lineage>
        <taxon>Bacteria</taxon>
        <taxon>Pseudomonadati</taxon>
        <taxon>Pseudomonadota</taxon>
        <taxon>Gammaproteobacteria</taxon>
        <taxon>Cellvibrionales</taxon>
        <taxon>Cellvibrionaceae</taxon>
        <taxon>Gilvimarinus</taxon>
    </lineage>
</organism>
<feature type="transmembrane region" description="Helical" evidence="7">
    <location>
        <begin position="389"/>
        <end position="410"/>
    </location>
</feature>
<feature type="transmembrane region" description="Helical" evidence="7">
    <location>
        <begin position="136"/>
        <end position="157"/>
    </location>
</feature>
<evidence type="ECO:0000256" key="7">
    <source>
        <dbReference type="SAM" id="Phobius"/>
    </source>
</evidence>
<feature type="transmembrane region" description="Helical" evidence="7">
    <location>
        <begin position="49"/>
        <end position="72"/>
    </location>
</feature>
<dbReference type="InterPro" id="IPR002528">
    <property type="entry name" value="MATE_fam"/>
</dbReference>
<evidence type="ECO:0000256" key="4">
    <source>
        <dbReference type="ARBA" id="ARBA00022692"/>
    </source>
</evidence>
<dbReference type="GO" id="GO:0042910">
    <property type="term" value="F:xenobiotic transmembrane transporter activity"/>
    <property type="evidence" value="ECO:0007669"/>
    <property type="project" value="InterPro"/>
</dbReference>
<keyword evidence="6 7" id="KW-0472">Membrane</keyword>
<protein>
    <submittedName>
        <fullName evidence="8">MATE family efflux transporter</fullName>
    </submittedName>
</protein>
<dbReference type="EMBL" id="JAMFTH010000004">
    <property type="protein sequence ID" value="MCP8900304.1"/>
    <property type="molecule type" value="Genomic_DNA"/>
</dbReference>
<keyword evidence="4 7" id="KW-0812">Transmembrane</keyword>
<dbReference type="RefSeq" id="WP_253968595.1">
    <property type="nucleotide sequence ID" value="NZ_JAMFTH010000004.1"/>
</dbReference>
<dbReference type="InterPro" id="IPR048279">
    <property type="entry name" value="MdtK-like"/>
</dbReference>
<gene>
    <name evidence="8" type="ORF">M6D89_13445</name>
</gene>
<reference evidence="8" key="2">
    <citation type="submission" date="2023-01" db="EMBL/GenBank/DDBJ databases">
        <title>Gilvimarinus xylanilyticus HB14 isolated from Caulerpa lentillifera aquaculture base in Hainan, China.</title>
        <authorList>
            <person name="Zhang Y.-J."/>
        </authorList>
    </citation>
    <scope>NUCLEOTIDE SEQUENCE</scope>
    <source>
        <strain evidence="8">HB14</strain>
    </source>
</reference>
<reference evidence="8" key="1">
    <citation type="submission" date="2022-05" db="EMBL/GenBank/DDBJ databases">
        <authorList>
            <person name="Sun H.-N."/>
        </authorList>
    </citation>
    <scope>NUCLEOTIDE SEQUENCE</scope>
    <source>
        <strain evidence="8">HB14</strain>
    </source>
</reference>
<accession>A0A9X2HZ05</accession>
<feature type="transmembrane region" description="Helical" evidence="7">
    <location>
        <begin position="416"/>
        <end position="438"/>
    </location>
</feature>
<feature type="transmembrane region" description="Helical" evidence="7">
    <location>
        <begin position="169"/>
        <end position="191"/>
    </location>
</feature>
<dbReference type="Proteomes" id="UP001139319">
    <property type="component" value="Unassembled WGS sequence"/>
</dbReference>
<feature type="transmembrane region" description="Helical" evidence="7">
    <location>
        <begin position="239"/>
        <end position="268"/>
    </location>
</feature>
<dbReference type="NCBIfam" id="TIGR00797">
    <property type="entry name" value="matE"/>
    <property type="match status" value="1"/>
</dbReference>
<keyword evidence="2" id="KW-0813">Transport</keyword>
<feature type="transmembrane region" description="Helical" evidence="7">
    <location>
        <begin position="360"/>
        <end position="382"/>
    </location>
</feature>
<comment type="caution">
    <text evidence="8">The sequence shown here is derived from an EMBL/GenBank/DDBJ whole genome shotgun (WGS) entry which is preliminary data.</text>
</comment>
<feature type="transmembrane region" description="Helical" evidence="7">
    <location>
        <begin position="93"/>
        <end position="116"/>
    </location>
</feature>
<evidence type="ECO:0000256" key="6">
    <source>
        <dbReference type="ARBA" id="ARBA00023136"/>
    </source>
</evidence>
<feature type="transmembrane region" description="Helical" evidence="7">
    <location>
        <begin position="20"/>
        <end position="43"/>
    </location>
</feature>